<protein>
    <submittedName>
        <fullName evidence="2">Glycosyltransferase involved in cell wall bisynthesis</fullName>
    </submittedName>
</protein>
<accession>A0A1I0P1M1</accession>
<dbReference type="RefSeq" id="WP_092451820.1">
    <property type="nucleotide sequence ID" value="NZ_FOJI01000004.1"/>
</dbReference>
<dbReference type="PANTHER" id="PTHR10859">
    <property type="entry name" value="GLYCOSYL TRANSFERASE"/>
    <property type="match status" value="1"/>
</dbReference>
<evidence type="ECO:0000259" key="1">
    <source>
        <dbReference type="Pfam" id="PF00535"/>
    </source>
</evidence>
<sequence length="246" mass="28105">MVDINGKLSVVMPAYNEGSCIYVNVLKTIEILHKFVDNFEIIVVNDGSKDNTKLEIQRVIQCDDRVRMVSSESNHGKGAAIIAGISETCGEYIAFVDADLELNPDQLEGFLIKMVDDKKDAIIGCKLHKDSEIEYPFIRKFMSMGYYVMLLILFQLNVKDTQTGLKLFKAEAIKPVAHLIRTAGFAYDIEILAAIHRRGYSIGQMPVKVVYVREKGSRRIRIKDVLKAFNDTWAIFYRLNFKKYYD</sequence>
<dbReference type="GO" id="GO:0016740">
    <property type="term" value="F:transferase activity"/>
    <property type="evidence" value="ECO:0007669"/>
    <property type="project" value="UniProtKB-KW"/>
</dbReference>
<dbReference type="Gene3D" id="3.90.550.10">
    <property type="entry name" value="Spore Coat Polysaccharide Biosynthesis Protein SpsA, Chain A"/>
    <property type="match status" value="1"/>
</dbReference>
<organism evidence="2 3">
    <name type="scientific">[Clostridium] fimetarium</name>
    <dbReference type="NCBI Taxonomy" id="99656"/>
    <lineage>
        <taxon>Bacteria</taxon>
        <taxon>Bacillati</taxon>
        <taxon>Bacillota</taxon>
        <taxon>Clostridia</taxon>
        <taxon>Lachnospirales</taxon>
        <taxon>Lachnospiraceae</taxon>
    </lineage>
</organism>
<dbReference type="Proteomes" id="UP000199701">
    <property type="component" value="Unassembled WGS sequence"/>
</dbReference>
<dbReference type="Pfam" id="PF00535">
    <property type="entry name" value="Glycos_transf_2"/>
    <property type="match status" value="1"/>
</dbReference>
<evidence type="ECO:0000313" key="3">
    <source>
        <dbReference type="Proteomes" id="UP000199701"/>
    </source>
</evidence>
<evidence type="ECO:0000313" key="2">
    <source>
        <dbReference type="EMBL" id="SEW07870.1"/>
    </source>
</evidence>
<dbReference type="PANTHER" id="PTHR10859:SF91">
    <property type="entry name" value="DOLICHYL-PHOSPHATE BETA-GLUCOSYLTRANSFERASE"/>
    <property type="match status" value="1"/>
</dbReference>
<dbReference type="EMBL" id="FOJI01000004">
    <property type="protein sequence ID" value="SEW07870.1"/>
    <property type="molecule type" value="Genomic_DNA"/>
</dbReference>
<dbReference type="SUPFAM" id="SSF53448">
    <property type="entry name" value="Nucleotide-diphospho-sugar transferases"/>
    <property type="match status" value="1"/>
</dbReference>
<dbReference type="InterPro" id="IPR001173">
    <property type="entry name" value="Glyco_trans_2-like"/>
</dbReference>
<keyword evidence="2" id="KW-0808">Transferase</keyword>
<feature type="domain" description="Glycosyltransferase 2-like" evidence="1">
    <location>
        <begin position="9"/>
        <end position="173"/>
    </location>
</feature>
<proteinExistence type="predicted"/>
<dbReference type="GO" id="GO:0006487">
    <property type="term" value="P:protein N-linked glycosylation"/>
    <property type="evidence" value="ECO:0007669"/>
    <property type="project" value="TreeGrafter"/>
</dbReference>
<keyword evidence="3" id="KW-1185">Reference proteome</keyword>
<name>A0A1I0P1M1_9FIRM</name>
<reference evidence="2 3" key="1">
    <citation type="submission" date="2016-10" db="EMBL/GenBank/DDBJ databases">
        <authorList>
            <person name="de Groot N.N."/>
        </authorList>
    </citation>
    <scope>NUCLEOTIDE SEQUENCE [LARGE SCALE GENOMIC DNA]</scope>
    <source>
        <strain evidence="2 3">DSM 9179</strain>
    </source>
</reference>
<dbReference type="STRING" id="99656.SAMN05421659_10474"/>
<gene>
    <name evidence="2" type="ORF">SAMN05421659_10474</name>
</gene>
<dbReference type="OrthoDB" id="9807778at2"/>
<dbReference type="AlphaFoldDB" id="A0A1I0P1M1"/>
<dbReference type="InterPro" id="IPR029044">
    <property type="entry name" value="Nucleotide-diphossugar_trans"/>
</dbReference>